<dbReference type="PANTHER" id="PTHR43806">
    <property type="entry name" value="PEPTIDASE S8"/>
    <property type="match status" value="1"/>
</dbReference>
<dbReference type="GO" id="GO:0004252">
    <property type="term" value="F:serine-type endopeptidase activity"/>
    <property type="evidence" value="ECO:0007669"/>
    <property type="project" value="UniProtKB-UniRule"/>
</dbReference>
<dbReference type="Gene3D" id="3.40.50.200">
    <property type="entry name" value="Peptidase S8/S53 domain"/>
    <property type="match status" value="1"/>
</dbReference>
<evidence type="ECO:0000256" key="6">
    <source>
        <dbReference type="PROSITE-ProRule" id="PRU01240"/>
    </source>
</evidence>
<evidence type="ECO:0000313" key="8">
    <source>
        <dbReference type="EMBL" id="MVT08570.1"/>
    </source>
</evidence>
<feature type="active site" description="Charge relay system" evidence="5 6">
    <location>
        <position position="510"/>
    </location>
</feature>
<dbReference type="InterPro" id="IPR034045">
    <property type="entry name" value="Pep_S8_CspA-like"/>
</dbReference>
<feature type="active site" description="Charge relay system" evidence="5 6">
    <location>
        <position position="125"/>
    </location>
</feature>
<accession>A0A7K1U2N8</accession>
<feature type="active site" description="Charge relay system" evidence="5 6">
    <location>
        <position position="192"/>
    </location>
</feature>
<dbReference type="InterPro" id="IPR015500">
    <property type="entry name" value="Peptidase_S8_subtilisin-rel"/>
</dbReference>
<organism evidence="8 9">
    <name type="scientific">Chitinophaga tropicalis</name>
    <dbReference type="NCBI Taxonomy" id="2683588"/>
    <lineage>
        <taxon>Bacteria</taxon>
        <taxon>Pseudomonadati</taxon>
        <taxon>Bacteroidota</taxon>
        <taxon>Chitinophagia</taxon>
        <taxon>Chitinophagales</taxon>
        <taxon>Chitinophagaceae</taxon>
        <taxon>Chitinophaga</taxon>
    </lineage>
</organism>
<proteinExistence type="inferred from homology"/>
<feature type="domain" description="Peptidase S8/S53" evidence="7">
    <location>
        <begin position="116"/>
        <end position="304"/>
    </location>
</feature>
<gene>
    <name evidence="8" type="ORF">GO493_09890</name>
</gene>
<sequence>MDHKLQQAILQQQNGMSKIATSSTSEDELAIVARVNDEEAWNRLTEVRLPTLITRINPEETIVTGRIPIKRIEYIRNLPFVKSLKAARKLNPTVHITVPDIGANKHSVILPDHKGGENVLIGIIDFGCDYAHENFLTSDGNTRLIQFWDQTAQSTNSMVPYGRLYLSDEINSALKSIDPYVALSYKLEANAHGTHVMDIAAGNGRGSGVPGVAPNSDIIFVQPSTSSIPWQGPQTLGKSFGDSVTLLEAVRYIFDKAGKKPCVINISLGTNGGPHDGSTLVEKGIDGMLQEEPNRAVVIAASNSYDDGIHASGQILPGGHYDLSWLAADLTENEIEIWYEGATGLDVEIFDPMGISLGTVLPSETGQIKNKQNELQLVISNRLDDPNNNSNVIGIWLKEGNAGKWQLRLSNKGRKSINFHGWIERDDRAQSKFIGKPDNTHTLGSISCSHKAITVGAYDATKPDFPIAWFSSSGPTRDGRHKPEISAPGTNVLAAASRTQKDRILKSGTSMAAPAVTGAIALIFSVASSTGKLLSIDQLRDIIIQKGRLHPPVGVWDARFGYGRIFLPDMLSLLDSLTTTGTIVQRN</sequence>
<dbReference type="PROSITE" id="PS51892">
    <property type="entry name" value="SUBTILASE"/>
    <property type="match status" value="1"/>
</dbReference>
<name>A0A7K1U2N8_9BACT</name>
<feature type="domain" description="Peptidase S8/S53" evidence="7">
    <location>
        <begin position="439"/>
        <end position="563"/>
    </location>
</feature>
<keyword evidence="3 6" id="KW-0378">Hydrolase</keyword>
<evidence type="ECO:0000256" key="2">
    <source>
        <dbReference type="ARBA" id="ARBA00022670"/>
    </source>
</evidence>
<dbReference type="InterPro" id="IPR000209">
    <property type="entry name" value="Peptidase_S8/S53_dom"/>
</dbReference>
<comment type="similarity">
    <text evidence="1 6">Belongs to the peptidase S8 family.</text>
</comment>
<dbReference type="PANTHER" id="PTHR43806:SF11">
    <property type="entry name" value="CEREVISIN-RELATED"/>
    <property type="match status" value="1"/>
</dbReference>
<dbReference type="AlphaFoldDB" id="A0A7K1U2N8"/>
<protein>
    <submittedName>
        <fullName evidence="8">S8 family serine peptidase</fullName>
    </submittedName>
</protein>
<comment type="caution">
    <text evidence="8">The sequence shown here is derived from an EMBL/GenBank/DDBJ whole genome shotgun (WGS) entry which is preliminary data.</text>
</comment>
<dbReference type="Pfam" id="PF00082">
    <property type="entry name" value="Peptidase_S8"/>
    <property type="match status" value="2"/>
</dbReference>
<dbReference type="InterPro" id="IPR050131">
    <property type="entry name" value="Peptidase_S8_subtilisin-like"/>
</dbReference>
<keyword evidence="2 6" id="KW-0645">Protease</keyword>
<dbReference type="Proteomes" id="UP000461730">
    <property type="component" value="Unassembled WGS sequence"/>
</dbReference>
<dbReference type="InterPro" id="IPR023828">
    <property type="entry name" value="Peptidase_S8_Ser-AS"/>
</dbReference>
<evidence type="ECO:0000313" key="9">
    <source>
        <dbReference type="Proteomes" id="UP000461730"/>
    </source>
</evidence>
<dbReference type="Gene3D" id="2.60.120.1290">
    <property type="match status" value="1"/>
</dbReference>
<dbReference type="EMBL" id="WRXN01000003">
    <property type="protein sequence ID" value="MVT08570.1"/>
    <property type="molecule type" value="Genomic_DNA"/>
</dbReference>
<dbReference type="SUPFAM" id="SSF52743">
    <property type="entry name" value="Subtilisin-like"/>
    <property type="match status" value="1"/>
</dbReference>
<dbReference type="PROSITE" id="PS00138">
    <property type="entry name" value="SUBTILASE_SER"/>
    <property type="match status" value="1"/>
</dbReference>
<dbReference type="CDD" id="cd07478">
    <property type="entry name" value="Peptidases_S8_CspA-like"/>
    <property type="match status" value="1"/>
</dbReference>
<evidence type="ECO:0000259" key="7">
    <source>
        <dbReference type="Pfam" id="PF00082"/>
    </source>
</evidence>
<evidence type="ECO:0000256" key="3">
    <source>
        <dbReference type="ARBA" id="ARBA00022801"/>
    </source>
</evidence>
<evidence type="ECO:0000256" key="4">
    <source>
        <dbReference type="ARBA" id="ARBA00022825"/>
    </source>
</evidence>
<keyword evidence="9" id="KW-1185">Reference proteome</keyword>
<reference evidence="8 9" key="1">
    <citation type="submission" date="2019-12" db="EMBL/GenBank/DDBJ databases">
        <title>Chitinophaga sp. strain ysch24 (GDMCC 1.1355), whole genome shotgun sequence.</title>
        <authorList>
            <person name="Zhang X."/>
        </authorList>
    </citation>
    <scope>NUCLEOTIDE SEQUENCE [LARGE SCALE GENOMIC DNA]</scope>
    <source>
        <strain evidence="9">ysch24</strain>
    </source>
</reference>
<evidence type="ECO:0000256" key="1">
    <source>
        <dbReference type="ARBA" id="ARBA00011073"/>
    </source>
</evidence>
<dbReference type="InterPro" id="IPR036852">
    <property type="entry name" value="Peptidase_S8/S53_dom_sf"/>
</dbReference>
<keyword evidence="4 6" id="KW-0720">Serine protease</keyword>
<evidence type="ECO:0000256" key="5">
    <source>
        <dbReference type="PIRSR" id="PIRSR615500-1"/>
    </source>
</evidence>
<dbReference type="PRINTS" id="PR00723">
    <property type="entry name" value="SUBTILISIN"/>
</dbReference>
<dbReference type="GO" id="GO:0006508">
    <property type="term" value="P:proteolysis"/>
    <property type="evidence" value="ECO:0007669"/>
    <property type="project" value="UniProtKB-KW"/>
</dbReference>